<dbReference type="Pfam" id="PF01634">
    <property type="entry name" value="HisG"/>
    <property type="match status" value="1"/>
</dbReference>
<gene>
    <name evidence="16 18" type="primary">hisG</name>
    <name evidence="18" type="ORF">GCM10007933_03290</name>
</gene>
<dbReference type="EC" id="2.4.2.17" evidence="6 16"/>
<comment type="subunit">
    <text evidence="5 16">Heteromultimer composed of HisG and HisZ subunits.</text>
</comment>
<comment type="caution">
    <text evidence="18">The sequence shown here is derived from an EMBL/GenBank/DDBJ whole genome shotgun (WGS) entry which is preliminary data.</text>
</comment>
<comment type="domain">
    <text evidence="16">Lacks the C-terminal regulatory region which is replaced by HisZ.</text>
</comment>
<dbReference type="InterPro" id="IPR024893">
    <property type="entry name" value="ATP_PRibTrfase_HisG_short"/>
</dbReference>
<evidence type="ECO:0000259" key="17">
    <source>
        <dbReference type="Pfam" id="PF01634"/>
    </source>
</evidence>
<evidence type="ECO:0000256" key="14">
    <source>
        <dbReference type="ARBA" id="ARBA00023102"/>
    </source>
</evidence>
<dbReference type="InterPro" id="IPR018198">
    <property type="entry name" value="ATP_PRibTrfase_CS"/>
</dbReference>
<keyword evidence="12 16" id="KW-0547">Nucleotide-binding</keyword>
<proteinExistence type="inferred from homology"/>
<evidence type="ECO:0000313" key="18">
    <source>
        <dbReference type="EMBL" id="GLT20877.1"/>
    </source>
</evidence>
<evidence type="ECO:0000256" key="7">
    <source>
        <dbReference type="ARBA" id="ARBA00020998"/>
    </source>
</evidence>
<keyword evidence="8 16" id="KW-0963">Cytoplasm</keyword>
<dbReference type="PANTHER" id="PTHR21403:SF8">
    <property type="entry name" value="ATP PHOSPHORIBOSYLTRANSFERASE"/>
    <property type="match status" value="1"/>
</dbReference>
<dbReference type="SUPFAM" id="SSF53850">
    <property type="entry name" value="Periplasmic binding protein-like II"/>
    <property type="match status" value="1"/>
</dbReference>
<evidence type="ECO:0000256" key="1">
    <source>
        <dbReference type="ARBA" id="ARBA00000915"/>
    </source>
</evidence>
<organism evidence="18 19">
    <name type="scientific">Zoogloea oryzae</name>
    <dbReference type="NCBI Taxonomy" id="310767"/>
    <lineage>
        <taxon>Bacteria</taxon>
        <taxon>Pseudomonadati</taxon>
        <taxon>Pseudomonadota</taxon>
        <taxon>Betaproteobacteria</taxon>
        <taxon>Rhodocyclales</taxon>
        <taxon>Zoogloeaceae</taxon>
        <taxon>Zoogloea</taxon>
    </lineage>
</organism>
<dbReference type="EMBL" id="BSPX01000002">
    <property type="protein sequence ID" value="GLT20877.1"/>
    <property type="molecule type" value="Genomic_DNA"/>
</dbReference>
<dbReference type="NCBIfam" id="TIGR00070">
    <property type="entry name" value="hisG"/>
    <property type="match status" value="1"/>
</dbReference>
<comment type="subcellular location">
    <subcellularLocation>
        <location evidence="2 16">Cytoplasm</location>
    </subcellularLocation>
</comment>
<evidence type="ECO:0000256" key="5">
    <source>
        <dbReference type="ARBA" id="ARBA00011496"/>
    </source>
</evidence>
<keyword evidence="19" id="KW-1185">Reference proteome</keyword>
<comment type="similarity">
    <text evidence="4 16">Belongs to the ATP phosphoribosyltransferase family. Short subfamily.</text>
</comment>
<evidence type="ECO:0000256" key="8">
    <source>
        <dbReference type="ARBA" id="ARBA00022490"/>
    </source>
</evidence>
<dbReference type="InterPro" id="IPR013820">
    <property type="entry name" value="ATP_PRibTrfase_cat"/>
</dbReference>
<name>A0ABQ6F868_9RHOO</name>
<dbReference type="CDD" id="cd13595">
    <property type="entry name" value="PBP2_HisGs"/>
    <property type="match status" value="1"/>
</dbReference>
<protein>
    <recommendedName>
        <fullName evidence="7 16">ATP phosphoribosyltransferase</fullName>
        <shortName evidence="16">ATP-PRT</shortName>
        <shortName evidence="16">ATP-PRTase</shortName>
        <ecNumber evidence="6 16">2.4.2.17</ecNumber>
    </recommendedName>
</protein>
<evidence type="ECO:0000256" key="15">
    <source>
        <dbReference type="ARBA" id="ARBA00024861"/>
    </source>
</evidence>
<dbReference type="GO" id="GO:0016757">
    <property type="term" value="F:glycosyltransferase activity"/>
    <property type="evidence" value="ECO:0007669"/>
    <property type="project" value="UniProtKB-KW"/>
</dbReference>
<accession>A0ABQ6F868</accession>
<reference evidence="19" key="1">
    <citation type="journal article" date="2019" name="Int. J. Syst. Evol. Microbiol.">
        <title>The Global Catalogue of Microorganisms (GCM) 10K type strain sequencing project: providing services to taxonomists for standard genome sequencing and annotation.</title>
        <authorList>
            <consortium name="The Broad Institute Genomics Platform"/>
            <consortium name="The Broad Institute Genome Sequencing Center for Infectious Disease"/>
            <person name="Wu L."/>
            <person name="Ma J."/>
        </authorList>
    </citation>
    <scope>NUCLEOTIDE SEQUENCE [LARGE SCALE GENOMIC DNA]</scope>
    <source>
        <strain evidence="19">NBRC 102407</strain>
    </source>
</reference>
<evidence type="ECO:0000256" key="12">
    <source>
        <dbReference type="ARBA" id="ARBA00022741"/>
    </source>
</evidence>
<feature type="domain" description="ATP phosphoribosyltransferase catalytic" evidence="17">
    <location>
        <begin position="60"/>
        <end position="215"/>
    </location>
</feature>
<evidence type="ECO:0000256" key="2">
    <source>
        <dbReference type="ARBA" id="ARBA00004496"/>
    </source>
</evidence>
<keyword evidence="9 16" id="KW-0028">Amino-acid biosynthesis</keyword>
<evidence type="ECO:0000313" key="19">
    <source>
        <dbReference type="Proteomes" id="UP001157167"/>
    </source>
</evidence>
<keyword evidence="11 16" id="KW-0808">Transferase</keyword>
<dbReference type="PANTHER" id="PTHR21403">
    <property type="entry name" value="ATP PHOSPHORIBOSYLTRANSFERASE ATP-PRTASE"/>
    <property type="match status" value="1"/>
</dbReference>
<evidence type="ECO:0000256" key="9">
    <source>
        <dbReference type="ARBA" id="ARBA00022605"/>
    </source>
</evidence>
<dbReference type="InterPro" id="IPR001348">
    <property type="entry name" value="ATP_PRibTrfase_HisG"/>
</dbReference>
<comment type="pathway">
    <text evidence="3 16">Amino-acid biosynthesis; L-histidine biosynthesis; L-histidine from 5-phospho-alpha-D-ribose 1-diphosphate: step 1/9.</text>
</comment>
<keyword evidence="13 16" id="KW-0067">ATP-binding</keyword>
<dbReference type="PROSITE" id="PS01316">
    <property type="entry name" value="ATP_P_PHORIBOSYLTR"/>
    <property type="match status" value="1"/>
</dbReference>
<evidence type="ECO:0000256" key="3">
    <source>
        <dbReference type="ARBA" id="ARBA00004667"/>
    </source>
</evidence>
<evidence type="ECO:0000256" key="16">
    <source>
        <dbReference type="HAMAP-Rule" id="MF_01018"/>
    </source>
</evidence>
<evidence type="ECO:0000256" key="6">
    <source>
        <dbReference type="ARBA" id="ARBA00011946"/>
    </source>
</evidence>
<dbReference type="HAMAP" id="MF_01018">
    <property type="entry name" value="HisG_Short"/>
    <property type="match status" value="1"/>
</dbReference>
<keyword evidence="10 16" id="KW-0328">Glycosyltransferase</keyword>
<sequence>MLRQIITLNGITLALSKGRIFEETLPLLAAAGITPTDNPETSRKLIIGTNRPDVRLVIVRATDTPTYVQYGAADLGIAGKDVLIEHGGAGLYQPLDLNIAKCRLCVAVPKEFDYAAAVKRGARIRVATKYVNAAKAHFAAKGMHVDLIKLYGSMELAPLVGLADAIVDLVSTGGTLKANNLVEVEDIMPISSRLVVNQASLKLKRELIQPVLEAFAGAIKP</sequence>
<keyword evidence="14 16" id="KW-0368">Histidine biosynthesis</keyword>
<evidence type="ECO:0000256" key="13">
    <source>
        <dbReference type="ARBA" id="ARBA00022840"/>
    </source>
</evidence>
<evidence type="ECO:0000256" key="10">
    <source>
        <dbReference type="ARBA" id="ARBA00022676"/>
    </source>
</evidence>
<comment type="function">
    <text evidence="15 16">Catalyzes the condensation of ATP and 5-phosphoribose 1-diphosphate to form N'-(5'-phosphoribosyl)-ATP (PR-ATP). Has a crucial role in the pathway because the rate of histidine biosynthesis seems to be controlled primarily by regulation of HisG enzymatic activity.</text>
</comment>
<comment type="catalytic activity">
    <reaction evidence="1 16">
        <text>1-(5-phospho-beta-D-ribosyl)-ATP + diphosphate = 5-phospho-alpha-D-ribose 1-diphosphate + ATP</text>
        <dbReference type="Rhea" id="RHEA:18473"/>
        <dbReference type="ChEBI" id="CHEBI:30616"/>
        <dbReference type="ChEBI" id="CHEBI:33019"/>
        <dbReference type="ChEBI" id="CHEBI:58017"/>
        <dbReference type="ChEBI" id="CHEBI:73183"/>
        <dbReference type="EC" id="2.4.2.17"/>
    </reaction>
</comment>
<dbReference type="Gene3D" id="3.40.190.10">
    <property type="entry name" value="Periplasmic binding protein-like II"/>
    <property type="match status" value="2"/>
</dbReference>
<evidence type="ECO:0000256" key="4">
    <source>
        <dbReference type="ARBA" id="ARBA00009489"/>
    </source>
</evidence>
<dbReference type="Proteomes" id="UP001157167">
    <property type="component" value="Unassembled WGS sequence"/>
</dbReference>
<evidence type="ECO:0000256" key="11">
    <source>
        <dbReference type="ARBA" id="ARBA00022679"/>
    </source>
</evidence>